<reference evidence="3" key="1">
    <citation type="journal article" date="2010" name="Int. J. Syst. Evol. Microbiol.">
        <title>Porticoccus litoralis gen. nov., sp. nov., a gammaproteobacterium isolated from the Yellow Sea.</title>
        <authorList>
            <person name="Oh H.M."/>
            <person name="Kim H."/>
            <person name="Kim K.M."/>
            <person name="Min G.S."/>
            <person name="Cho J.C."/>
        </authorList>
    </citation>
    <scope>NUCLEOTIDE SEQUENCE</scope>
    <source>
        <strain evidence="3">DSM 25064</strain>
    </source>
</reference>
<name>A0AAW8B5Z8_9GAMM</name>
<dbReference type="SUPFAM" id="SSF88697">
    <property type="entry name" value="PUA domain-like"/>
    <property type="match status" value="1"/>
</dbReference>
<dbReference type="Pfam" id="PF01878">
    <property type="entry name" value="EVE"/>
    <property type="match status" value="1"/>
</dbReference>
<keyword evidence="4" id="KW-1185">Reference proteome</keyword>
<dbReference type="CDD" id="cd21133">
    <property type="entry name" value="EVE"/>
    <property type="match status" value="1"/>
</dbReference>
<dbReference type="PANTHER" id="PTHR14087:SF7">
    <property type="entry name" value="THYMOCYTE NUCLEAR PROTEIN 1"/>
    <property type="match status" value="1"/>
</dbReference>
<evidence type="ECO:0000256" key="1">
    <source>
        <dbReference type="ARBA" id="ARBA00022553"/>
    </source>
</evidence>
<organism evidence="3 4">
    <name type="scientific">Porticoccus litoralis</name>
    <dbReference type="NCBI Taxonomy" id="434086"/>
    <lineage>
        <taxon>Bacteria</taxon>
        <taxon>Pseudomonadati</taxon>
        <taxon>Pseudomonadota</taxon>
        <taxon>Gammaproteobacteria</taxon>
        <taxon>Cellvibrionales</taxon>
        <taxon>Porticoccaceae</taxon>
        <taxon>Porticoccus</taxon>
    </lineage>
</organism>
<reference evidence="3" key="2">
    <citation type="submission" date="2023-08" db="EMBL/GenBank/DDBJ databases">
        <authorList>
            <person name="Luo J."/>
        </authorList>
    </citation>
    <scope>NUCLEOTIDE SEQUENCE</scope>
    <source>
        <strain evidence="3">DSM 25064</strain>
    </source>
</reference>
<dbReference type="Gene3D" id="3.10.590.10">
    <property type="entry name" value="ph1033 like domains"/>
    <property type="match status" value="1"/>
</dbReference>
<dbReference type="Proteomes" id="UP001178354">
    <property type="component" value="Unassembled WGS sequence"/>
</dbReference>
<dbReference type="InterPro" id="IPR047197">
    <property type="entry name" value="THYN1-like_EVE"/>
</dbReference>
<dbReference type="FunFam" id="3.10.590.10:FF:000003">
    <property type="entry name" value="Thymocyte nuclear protein 1"/>
    <property type="match status" value="1"/>
</dbReference>
<keyword evidence="1" id="KW-0597">Phosphoprotein</keyword>
<evidence type="ECO:0000259" key="2">
    <source>
        <dbReference type="Pfam" id="PF01878"/>
    </source>
</evidence>
<gene>
    <name evidence="3" type="ORF">Q8A57_08350</name>
</gene>
<dbReference type="AlphaFoldDB" id="A0AAW8B5Z8"/>
<comment type="caution">
    <text evidence="3">The sequence shown here is derived from an EMBL/GenBank/DDBJ whole genome shotgun (WGS) entry which is preliminary data.</text>
</comment>
<evidence type="ECO:0000313" key="4">
    <source>
        <dbReference type="Proteomes" id="UP001178354"/>
    </source>
</evidence>
<dbReference type="PANTHER" id="PTHR14087">
    <property type="entry name" value="THYMOCYTE NUCLEAR PROTEIN 1"/>
    <property type="match status" value="1"/>
</dbReference>
<dbReference type="RefSeq" id="WP_305170581.1">
    <property type="nucleotide sequence ID" value="NZ_JAUUUU010000004.1"/>
</dbReference>
<dbReference type="InterPro" id="IPR015947">
    <property type="entry name" value="PUA-like_sf"/>
</dbReference>
<accession>A0AAW8B5Z8</accession>
<proteinExistence type="predicted"/>
<sequence length="153" mass="17691">MNYWLFKSEPDVYGIDHLAAEPQQQCRWDGIRNYQARNFLRDKVQAGDQVLFYHSSCPRPGVAGIMEVVKAAYPDPAQFDLESDYFDPKATQDKPQWYAVDVKLRKKFARHLPLSALKAHPDLKDMMLFRQGRLSVVPVTMAEWQTIESMVKG</sequence>
<evidence type="ECO:0000313" key="3">
    <source>
        <dbReference type="EMBL" id="MDP1520976.1"/>
    </source>
</evidence>
<dbReference type="InterPro" id="IPR002740">
    <property type="entry name" value="EVE_domain"/>
</dbReference>
<dbReference type="EMBL" id="JAUUUU010000004">
    <property type="protein sequence ID" value="MDP1520976.1"/>
    <property type="molecule type" value="Genomic_DNA"/>
</dbReference>
<feature type="domain" description="EVE" evidence="2">
    <location>
        <begin position="2"/>
        <end position="150"/>
    </location>
</feature>
<protein>
    <submittedName>
        <fullName evidence="3">EVE domain-containing protein</fullName>
    </submittedName>
</protein>
<dbReference type="InterPro" id="IPR052181">
    <property type="entry name" value="5hmC_binding"/>
</dbReference>